<gene>
    <name evidence="3" type="ORF">D9K79_00840</name>
</gene>
<reference evidence="3 4" key="1">
    <citation type="submission" date="2018-09" db="EMBL/GenBank/DDBJ databases">
        <title>The draft genome of Acinetobacter sp. strains.</title>
        <authorList>
            <person name="Qin J."/>
            <person name="Feng Y."/>
            <person name="Zong Z."/>
        </authorList>
    </citation>
    <scope>NUCLEOTIDE SEQUENCE [LARGE SCALE GENOMIC DNA]</scope>
    <source>
        <strain evidence="3 4">WCHAc060001</strain>
    </source>
</reference>
<dbReference type="Proteomes" id="UP000273105">
    <property type="component" value="Unassembled WGS sequence"/>
</dbReference>
<protein>
    <recommendedName>
        <fullName evidence="5">TolC family protein</fullName>
    </recommendedName>
</protein>
<evidence type="ECO:0000256" key="1">
    <source>
        <dbReference type="SAM" id="Coils"/>
    </source>
</evidence>
<evidence type="ECO:0000313" key="3">
    <source>
        <dbReference type="EMBL" id="RLL50329.1"/>
    </source>
</evidence>
<dbReference type="EMBL" id="RCHE01000001">
    <property type="protein sequence ID" value="RLL50329.1"/>
    <property type="molecule type" value="Genomic_DNA"/>
</dbReference>
<sequence>MSNAQDLAPDGIMGAAITTVIEQMDKIDQFSEKYQTLITDALVDIKNVSVEQVDPYVRLPIPETPVPTLQLGDQPQYQPMALNYPDMPAFSNIEHLLNDLNLSDLDIPSAPELPAIQLPDLPGIANIPMPDKPAIDTDIQIPAVPDLQMPEMAELVQLKLPDFVFPELPDFNGTPPSLSGIAVPNVFIDWQPPEYKSGTLDDIRQKVKIWMAGGTGLPAPIEDALFSRARSRSSKEVERSVQEVVNEWAGRNYTMPQGMLVKQVAAIRENGQLQANDLNRDILIEASKMEIDNIRFMVEKGIALEQLTAGIFQNTVNHLFETAKFNAESQINVFNAQVALFNAQNSAFELLTSVYRTKLEGTFAKLTAYKAAVDAQVALGQINEQHVQVFKAKTEAVLSNVELFKATMQGVSVRSDIIKNQFDAYRSEVQAFSEQISAEKTKVDAYEAQTRAVSARVGMFEAETRAYASTVQALQTKSSLKSDEIKLKMEAARTWIAKYGADVEGYKASLQTRLSEAQLNTAAFSAQVDAWKAGAGVEISHAEMQSRFTDGNTRTNIAIAEMQIKEYEAKIQKSLQEAQLALEQAKALGQYSAQLAAGAMSATHVSASISGSGSSSTSKSNSVSESHNYNY</sequence>
<evidence type="ECO:0008006" key="5">
    <source>
        <dbReference type="Google" id="ProtNLM"/>
    </source>
</evidence>
<feature type="coiled-coil region" evidence="1">
    <location>
        <begin position="557"/>
        <end position="588"/>
    </location>
</feature>
<name>A0ABX9UBD7_9GAMM</name>
<dbReference type="RefSeq" id="WP_121530677.1">
    <property type="nucleotide sequence ID" value="NZ_RCHE01000001.1"/>
</dbReference>
<accession>A0ABX9UBD7</accession>
<comment type="caution">
    <text evidence="3">The sequence shown here is derived from an EMBL/GenBank/DDBJ whole genome shotgun (WGS) entry which is preliminary data.</text>
</comment>
<keyword evidence="4" id="KW-1185">Reference proteome</keyword>
<evidence type="ECO:0000313" key="4">
    <source>
        <dbReference type="Proteomes" id="UP000273105"/>
    </source>
</evidence>
<proteinExistence type="predicted"/>
<feature type="region of interest" description="Disordered" evidence="2">
    <location>
        <begin position="607"/>
        <end position="631"/>
    </location>
</feature>
<organism evidence="3 4">
    <name type="scientific">Acinetobacter cumulans</name>
    <dbReference type="NCBI Taxonomy" id="2136182"/>
    <lineage>
        <taxon>Bacteria</taxon>
        <taxon>Pseudomonadati</taxon>
        <taxon>Pseudomonadota</taxon>
        <taxon>Gammaproteobacteria</taxon>
        <taxon>Moraxellales</taxon>
        <taxon>Moraxellaceae</taxon>
        <taxon>Acinetobacter</taxon>
    </lineage>
</organism>
<keyword evidence="1" id="KW-0175">Coiled coil</keyword>
<evidence type="ECO:0000256" key="2">
    <source>
        <dbReference type="SAM" id="MobiDB-lite"/>
    </source>
</evidence>